<feature type="domain" description="Integrase catalytic" evidence="2">
    <location>
        <begin position="1"/>
        <end position="101"/>
    </location>
</feature>
<proteinExistence type="predicted"/>
<dbReference type="AlphaFoldDB" id="A0AAD9QSC0"/>
<gene>
    <name evidence="3" type="ORF">P5673_010015</name>
</gene>
<reference evidence="3" key="2">
    <citation type="journal article" date="2023" name="Science">
        <title>Genomic signatures of disease resistance in endangered staghorn corals.</title>
        <authorList>
            <person name="Vollmer S.V."/>
            <person name="Selwyn J.D."/>
            <person name="Despard B.A."/>
            <person name="Roesel C.L."/>
        </authorList>
    </citation>
    <scope>NUCLEOTIDE SEQUENCE</scope>
    <source>
        <strain evidence="3">K2</strain>
    </source>
</reference>
<dbReference type="Proteomes" id="UP001249851">
    <property type="component" value="Unassembled WGS sequence"/>
</dbReference>
<comment type="caution">
    <text evidence="3">The sequence shown here is derived from an EMBL/GenBank/DDBJ whole genome shotgun (WGS) entry which is preliminary data.</text>
</comment>
<evidence type="ECO:0000259" key="2">
    <source>
        <dbReference type="PROSITE" id="PS50994"/>
    </source>
</evidence>
<dbReference type="Gene3D" id="3.30.420.10">
    <property type="entry name" value="Ribonuclease H-like superfamily/Ribonuclease H"/>
    <property type="match status" value="1"/>
</dbReference>
<dbReference type="SUPFAM" id="SSF53098">
    <property type="entry name" value="Ribonuclease H-like"/>
    <property type="match status" value="1"/>
</dbReference>
<dbReference type="PANTHER" id="PTHR37984">
    <property type="entry name" value="PROTEIN CBG26694"/>
    <property type="match status" value="1"/>
</dbReference>
<dbReference type="InterPro" id="IPR036397">
    <property type="entry name" value="RNaseH_sf"/>
</dbReference>
<evidence type="ECO:0000313" key="4">
    <source>
        <dbReference type="Proteomes" id="UP001249851"/>
    </source>
</evidence>
<dbReference type="InterPro" id="IPR050951">
    <property type="entry name" value="Retrovirus_Pol_polyprotein"/>
</dbReference>
<dbReference type="InterPro" id="IPR001584">
    <property type="entry name" value="Integrase_cat-core"/>
</dbReference>
<accession>A0AAD9QSC0</accession>
<evidence type="ECO:0000256" key="1">
    <source>
        <dbReference type="SAM" id="MobiDB-lite"/>
    </source>
</evidence>
<feature type="region of interest" description="Disordered" evidence="1">
    <location>
        <begin position="89"/>
        <end position="143"/>
    </location>
</feature>
<evidence type="ECO:0000313" key="3">
    <source>
        <dbReference type="EMBL" id="KAK2566490.1"/>
    </source>
</evidence>
<dbReference type="PROSITE" id="PS50994">
    <property type="entry name" value="INTEGRASE"/>
    <property type="match status" value="1"/>
</dbReference>
<sequence>MSIFEEHRIPKFRETYKFNHVTTSPYYPQANGFIERSVQTVKNLLQKCKESGADPHLAMLCLRSTPIDHNIALPAELLNSRVYHTNIPNMSKPSLSLSADGDNNAKLQARQSQQKSQYHRASKTLPAMHPNDPVHVLNPHNRK</sequence>
<feature type="compositionally biased region" description="Polar residues" evidence="1">
    <location>
        <begin position="105"/>
        <end position="116"/>
    </location>
</feature>
<dbReference type="GO" id="GO:0003676">
    <property type="term" value="F:nucleic acid binding"/>
    <property type="evidence" value="ECO:0007669"/>
    <property type="project" value="InterPro"/>
</dbReference>
<dbReference type="EMBL" id="JARQWQ010000017">
    <property type="protein sequence ID" value="KAK2566490.1"/>
    <property type="molecule type" value="Genomic_DNA"/>
</dbReference>
<organism evidence="3 4">
    <name type="scientific">Acropora cervicornis</name>
    <name type="common">Staghorn coral</name>
    <dbReference type="NCBI Taxonomy" id="6130"/>
    <lineage>
        <taxon>Eukaryota</taxon>
        <taxon>Metazoa</taxon>
        <taxon>Cnidaria</taxon>
        <taxon>Anthozoa</taxon>
        <taxon>Hexacorallia</taxon>
        <taxon>Scleractinia</taxon>
        <taxon>Astrocoeniina</taxon>
        <taxon>Acroporidae</taxon>
        <taxon>Acropora</taxon>
    </lineage>
</organism>
<keyword evidence="4" id="KW-1185">Reference proteome</keyword>
<dbReference type="InterPro" id="IPR012337">
    <property type="entry name" value="RNaseH-like_sf"/>
</dbReference>
<reference evidence="3" key="1">
    <citation type="journal article" date="2023" name="G3 (Bethesda)">
        <title>Whole genome assembly and annotation of the endangered Caribbean coral Acropora cervicornis.</title>
        <authorList>
            <person name="Selwyn J.D."/>
            <person name="Vollmer S.V."/>
        </authorList>
    </citation>
    <scope>NUCLEOTIDE SEQUENCE</scope>
    <source>
        <strain evidence="3">K2</strain>
    </source>
</reference>
<protein>
    <recommendedName>
        <fullName evidence="2">Integrase catalytic domain-containing protein</fullName>
    </recommendedName>
</protein>
<name>A0AAD9QSC0_ACRCE</name>
<dbReference type="GO" id="GO:0015074">
    <property type="term" value="P:DNA integration"/>
    <property type="evidence" value="ECO:0007669"/>
    <property type="project" value="InterPro"/>
</dbReference>
<dbReference type="PANTHER" id="PTHR37984:SF7">
    <property type="entry name" value="INTEGRASE CATALYTIC DOMAIN-CONTAINING PROTEIN"/>
    <property type="match status" value="1"/>
</dbReference>